<sequence length="507" mass="56213">MSFISLMEWNEQTPLQWDWENLMLNATATEIPRRLRPVEWDIDEGEGGLDSVSVNSSSVAGCSGGSGSDLGLVSLSKNLKSASIDSLSMGEAKLTKFTLEASEAIPDDISNKKEVSGIETTSTSLTLVASVGSGEPLLSLKLGKQTYFEDVSTGTNATDSSYSATLGTSSPLSAKRSKLNCRSTHVVRCQVKGCNLDLSSARDYHRKHKVCENHSKSPKVIVSGLERRFCQQCSRFHALSEFDENKRSCRRRLSDHNARRRKPQTEATHFNAARIPSLSSSSYDGKQRTSFVWNEVPILHNARPNKKFALEGTFYSKSSQMTSYTPTKLGNINEQVQLNPITMRCHDFNKFLPSKGKQNTAEVLDGGLLFLNTDAVETVEVKSQCATPLCTRFHSWISVEQSMVASNTGRAQELQRALSLLSNDSQISSEPKHGSLTYPIMHVNLTSTSQPAMNAIPQGFQHALPENWQIEQEEETTTKSRMHTSDVDDRFREFLLLKAPYDGGFYS</sequence>
<dbReference type="Proteomes" id="UP000032142">
    <property type="component" value="Unassembled WGS sequence"/>
</dbReference>
<evidence type="ECO:0000256" key="1">
    <source>
        <dbReference type="ARBA" id="ARBA00004123"/>
    </source>
</evidence>
<dbReference type="FunFam" id="4.10.1100.10:FF:000001">
    <property type="entry name" value="Squamosa promoter-binding-like protein 14"/>
    <property type="match status" value="1"/>
</dbReference>
<dbReference type="Pfam" id="PF03110">
    <property type="entry name" value="SBP"/>
    <property type="match status" value="1"/>
</dbReference>
<keyword evidence="7" id="KW-0804">Transcription</keyword>
<protein>
    <submittedName>
        <fullName evidence="11">Squamosa promoter-binding-like protein 12</fullName>
    </submittedName>
</protein>
<evidence type="ECO:0000256" key="9">
    <source>
        <dbReference type="PROSITE-ProRule" id="PRU00470"/>
    </source>
</evidence>
<keyword evidence="4" id="KW-0862">Zinc</keyword>
<dbReference type="EMBL" id="KN429675">
    <property type="protein sequence ID" value="KHG24691.1"/>
    <property type="molecule type" value="Genomic_DNA"/>
</dbReference>
<evidence type="ECO:0000313" key="12">
    <source>
        <dbReference type="Proteomes" id="UP000032142"/>
    </source>
</evidence>
<organism evidence="11 12">
    <name type="scientific">Gossypium arboreum</name>
    <name type="common">Tree cotton</name>
    <name type="synonym">Gossypium nanking</name>
    <dbReference type="NCBI Taxonomy" id="29729"/>
    <lineage>
        <taxon>Eukaryota</taxon>
        <taxon>Viridiplantae</taxon>
        <taxon>Streptophyta</taxon>
        <taxon>Embryophyta</taxon>
        <taxon>Tracheophyta</taxon>
        <taxon>Spermatophyta</taxon>
        <taxon>Magnoliopsida</taxon>
        <taxon>eudicotyledons</taxon>
        <taxon>Gunneridae</taxon>
        <taxon>Pentapetalae</taxon>
        <taxon>rosids</taxon>
        <taxon>malvids</taxon>
        <taxon>Malvales</taxon>
        <taxon>Malvaceae</taxon>
        <taxon>Malvoideae</taxon>
        <taxon>Gossypium</taxon>
    </lineage>
</organism>
<evidence type="ECO:0000256" key="5">
    <source>
        <dbReference type="ARBA" id="ARBA00023015"/>
    </source>
</evidence>
<evidence type="ECO:0000313" key="11">
    <source>
        <dbReference type="EMBL" id="KHG24691.1"/>
    </source>
</evidence>
<dbReference type="SUPFAM" id="SSF103612">
    <property type="entry name" value="SBT domain"/>
    <property type="match status" value="1"/>
</dbReference>
<evidence type="ECO:0000256" key="2">
    <source>
        <dbReference type="ARBA" id="ARBA00022723"/>
    </source>
</evidence>
<proteinExistence type="predicted"/>
<accession>A0A0B0PMQ3</accession>
<gene>
    <name evidence="11" type="ORF">F383_06530</name>
</gene>
<name>A0A0B0PMQ3_GOSAR</name>
<evidence type="ECO:0000256" key="7">
    <source>
        <dbReference type="ARBA" id="ARBA00023163"/>
    </source>
</evidence>
<keyword evidence="8" id="KW-0539">Nucleus</keyword>
<keyword evidence="3 9" id="KW-0863">Zinc-finger</keyword>
<evidence type="ECO:0000259" key="10">
    <source>
        <dbReference type="PROSITE" id="PS51141"/>
    </source>
</evidence>
<keyword evidence="5" id="KW-0805">Transcription regulation</keyword>
<dbReference type="InterPro" id="IPR036893">
    <property type="entry name" value="SBP_sf"/>
</dbReference>
<keyword evidence="2" id="KW-0479">Metal-binding</keyword>
<dbReference type="InterPro" id="IPR004333">
    <property type="entry name" value="SBP_dom"/>
</dbReference>
<dbReference type="GO" id="GO:0003677">
    <property type="term" value="F:DNA binding"/>
    <property type="evidence" value="ECO:0007669"/>
    <property type="project" value="UniProtKB-KW"/>
</dbReference>
<keyword evidence="12" id="KW-1185">Reference proteome</keyword>
<evidence type="ECO:0000256" key="8">
    <source>
        <dbReference type="ARBA" id="ARBA00023242"/>
    </source>
</evidence>
<dbReference type="InterPro" id="IPR044817">
    <property type="entry name" value="SBP-like"/>
</dbReference>
<dbReference type="PANTHER" id="PTHR31251">
    <property type="entry name" value="SQUAMOSA PROMOTER-BINDING-LIKE PROTEIN 4"/>
    <property type="match status" value="1"/>
</dbReference>
<evidence type="ECO:0000256" key="4">
    <source>
        <dbReference type="ARBA" id="ARBA00022833"/>
    </source>
</evidence>
<dbReference type="GO" id="GO:0008270">
    <property type="term" value="F:zinc ion binding"/>
    <property type="evidence" value="ECO:0007669"/>
    <property type="project" value="UniProtKB-KW"/>
</dbReference>
<dbReference type="PROSITE" id="PS51141">
    <property type="entry name" value="ZF_SBP"/>
    <property type="match status" value="1"/>
</dbReference>
<dbReference type="GO" id="GO:0005634">
    <property type="term" value="C:nucleus"/>
    <property type="evidence" value="ECO:0007669"/>
    <property type="project" value="UniProtKB-SubCell"/>
</dbReference>
<dbReference type="Gene3D" id="4.10.1100.10">
    <property type="entry name" value="Transcription factor, SBP-box domain"/>
    <property type="match status" value="1"/>
</dbReference>
<evidence type="ECO:0000256" key="6">
    <source>
        <dbReference type="ARBA" id="ARBA00023125"/>
    </source>
</evidence>
<dbReference type="AlphaFoldDB" id="A0A0B0PMQ3"/>
<dbReference type="PANTHER" id="PTHR31251:SF74">
    <property type="entry name" value="SQUAMOSA PROMOTER-BINDING-LIKE PROTEIN 2"/>
    <property type="match status" value="1"/>
</dbReference>
<evidence type="ECO:0000256" key="3">
    <source>
        <dbReference type="ARBA" id="ARBA00022771"/>
    </source>
</evidence>
<keyword evidence="6" id="KW-0238">DNA-binding</keyword>
<reference evidence="12" key="1">
    <citation type="submission" date="2014-09" db="EMBL/GenBank/DDBJ databases">
        <authorList>
            <person name="Mudge J."/>
            <person name="Ramaraj T."/>
            <person name="Lindquist I.E."/>
            <person name="Bharti A.K."/>
            <person name="Sundararajan A."/>
            <person name="Cameron C.T."/>
            <person name="Woodward J.E."/>
            <person name="May G.D."/>
            <person name="Brubaker C."/>
            <person name="Broadhvest J."/>
            <person name="Wilkins T.A."/>
        </authorList>
    </citation>
    <scope>NUCLEOTIDE SEQUENCE</scope>
    <source>
        <strain evidence="12">cv. AKA8401</strain>
    </source>
</reference>
<comment type="subcellular location">
    <subcellularLocation>
        <location evidence="1">Nucleus</location>
    </subcellularLocation>
</comment>
<feature type="domain" description="SBP-type" evidence="10">
    <location>
        <begin position="186"/>
        <end position="263"/>
    </location>
</feature>